<comment type="caution">
    <text evidence="2">The sequence shown here is derived from an EMBL/GenBank/DDBJ whole genome shotgun (WGS) entry which is preliminary data.</text>
</comment>
<gene>
    <name evidence="2" type="ORF">PFISCL1PPCAC_12446</name>
</gene>
<proteinExistence type="predicted"/>
<feature type="non-terminal residue" evidence="2">
    <location>
        <position position="1"/>
    </location>
</feature>
<dbReference type="Proteomes" id="UP001432322">
    <property type="component" value="Unassembled WGS sequence"/>
</dbReference>
<dbReference type="PANTHER" id="PTHR22743">
    <property type="entry name" value="MEPRIN/TRAF-LIKE MATH FAMILY-C.ELEGANS"/>
    <property type="match status" value="1"/>
</dbReference>
<evidence type="ECO:0000259" key="1">
    <source>
        <dbReference type="PROSITE" id="PS50097"/>
    </source>
</evidence>
<evidence type="ECO:0000313" key="3">
    <source>
        <dbReference type="Proteomes" id="UP001432322"/>
    </source>
</evidence>
<name>A0AAV5VS04_9BILA</name>
<dbReference type="InterPro" id="IPR011333">
    <property type="entry name" value="SKP1/BTB/POZ_sf"/>
</dbReference>
<dbReference type="InterPro" id="IPR000210">
    <property type="entry name" value="BTB/POZ_dom"/>
</dbReference>
<dbReference type="SUPFAM" id="SSF54695">
    <property type="entry name" value="POZ domain"/>
    <property type="match status" value="1"/>
</dbReference>
<dbReference type="Pfam" id="PF00651">
    <property type="entry name" value="BTB"/>
    <property type="match status" value="1"/>
</dbReference>
<dbReference type="Gene3D" id="3.30.710.10">
    <property type="entry name" value="Potassium Channel Kv1.1, Chain A"/>
    <property type="match status" value="1"/>
</dbReference>
<accession>A0AAV5VS04</accession>
<keyword evidence="3" id="KW-1185">Reference proteome</keyword>
<dbReference type="PROSITE" id="PS50097">
    <property type="entry name" value="BTB"/>
    <property type="match status" value="1"/>
</dbReference>
<organism evidence="2 3">
    <name type="scientific">Pristionchus fissidentatus</name>
    <dbReference type="NCBI Taxonomy" id="1538716"/>
    <lineage>
        <taxon>Eukaryota</taxon>
        <taxon>Metazoa</taxon>
        <taxon>Ecdysozoa</taxon>
        <taxon>Nematoda</taxon>
        <taxon>Chromadorea</taxon>
        <taxon>Rhabditida</taxon>
        <taxon>Rhabditina</taxon>
        <taxon>Diplogasteromorpha</taxon>
        <taxon>Diplogasteroidea</taxon>
        <taxon>Neodiplogasteridae</taxon>
        <taxon>Pristionchus</taxon>
    </lineage>
</organism>
<reference evidence="2" key="1">
    <citation type="submission" date="2023-10" db="EMBL/GenBank/DDBJ databases">
        <title>Genome assembly of Pristionchus species.</title>
        <authorList>
            <person name="Yoshida K."/>
            <person name="Sommer R.J."/>
        </authorList>
    </citation>
    <scope>NUCLEOTIDE SEQUENCE</scope>
    <source>
        <strain evidence="2">RS5133</strain>
    </source>
</reference>
<dbReference type="EMBL" id="BTSY01000003">
    <property type="protein sequence ID" value="GMT21149.1"/>
    <property type="molecule type" value="Genomic_DNA"/>
</dbReference>
<evidence type="ECO:0000313" key="2">
    <source>
        <dbReference type="EMBL" id="GMT21149.1"/>
    </source>
</evidence>
<dbReference type="CDD" id="cd18186">
    <property type="entry name" value="BTB_POZ_ZBTB_KLHL-like"/>
    <property type="match status" value="1"/>
</dbReference>
<dbReference type="PANTHER" id="PTHR22743:SF165">
    <property type="entry name" value="BTB AND MATH DOMAIN CONTAINING-RELATED"/>
    <property type="match status" value="1"/>
</dbReference>
<feature type="domain" description="BTB" evidence="1">
    <location>
        <begin position="3"/>
        <end position="62"/>
    </location>
</feature>
<dbReference type="InterPro" id="IPR052664">
    <property type="entry name" value="BTB-MATH_domain_protein"/>
</dbReference>
<protein>
    <recommendedName>
        <fullName evidence="1">BTB domain-containing protein</fullName>
    </recommendedName>
</protein>
<dbReference type="SMART" id="SM00225">
    <property type="entry name" value="BTB"/>
    <property type="match status" value="1"/>
</dbReference>
<sequence length="154" mass="17945">PYTDCCLIVEGKRFYVGKHFLSMQSPYFSTLFYGGFKESTMDEIEIGGIESDAFNAILDVLYGLVRIGKGAQLVGVLKCAHLFNIKYLLDECDKLSIACRRKCKLHHQIYAAENKYCWRKFRERKTSIESKTWKIRYSGKESPTTSRMRSWTHF</sequence>
<dbReference type="AlphaFoldDB" id="A0AAV5VS04"/>